<evidence type="ECO:0000313" key="2">
    <source>
        <dbReference type="Proteomes" id="UP001164539"/>
    </source>
</evidence>
<reference evidence="1 2" key="1">
    <citation type="journal article" date="2023" name="Science">
        <title>Complex scaffold remodeling in plant triterpene biosynthesis.</title>
        <authorList>
            <person name="De La Pena R."/>
            <person name="Hodgson H."/>
            <person name="Liu J.C."/>
            <person name="Stephenson M.J."/>
            <person name="Martin A.C."/>
            <person name="Owen C."/>
            <person name="Harkess A."/>
            <person name="Leebens-Mack J."/>
            <person name="Jimenez L.E."/>
            <person name="Osbourn A."/>
            <person name="Sattely E.S."/>
        </authorList>
    </citation>
    <scope>NUCLEOTIDE SEQUENCE [LARGE SCALE GENOMIC DNA]</scope>
    <source>
        <strain evidence="2">cv. JPN11</strain>
        <tissue evidence="1">Leaf</tissue>
    </source>
</reference>
<organism evidence="1 2">
    <name type="scientific">Melia azedarach</name>
    <name type="common">Chinaberry tree</name>
    <dbReference type="NCBI Taxonomy" id="155640"/>
    <lineage>
        <taxon>Eukaryota</taxon>
        <taxon>Viridiplantae</taxon>
        <taxon>Streptophyta</taxon>
        <taxon>Embryophyta</taxon>
        <taxon>Tracheophyta</taxon>
        <taxon>Spermatophyta</taxon>
        <taxon>Magnoliopsida</taxon>
        <taxon>eudicotyledons</taxon>
        <taxon>Gunneridae</taxon>
        <taxon>Pentapetalae</taxon>
        <taxon>rosids</taxon>
        <taxon>malvids</taxon>
        <taxon>Sapindales</taxon>
        <taxon>Meliaceae</taxon>
        <taxon>Melia</taxon>
    </lineage>
</organism>
<comment type="caution">
    <text evidence="1">The sequence shown here is derived from an EMBL/GenBank/DDBJ whole genome shotgun (WGS) entry which is preliminary data.</text>
</comment>
<dbReference type="Proteomes" id="UP001164539">
    <property type="component" value="Chromosome 13"/>
</dbReference>
<keyword evidence="2" id="KW-1185">Reference proteome</keyword>
<name>A0ACC1WYJ2_MELAZ</name>
<gene>
    <name evidence="1" type="ORF">OWV82_022988</name>
</gene>
<protein>
    <submittedName>
        <fullName evidence="1">Metalloendoproteinase</fullName>
    </submittedName>
</protein>
<evidence type="ECO:0000313" key="1">
    <source>
        <dbReference type="EMBL" id="KAJ4703020.1"/>
    </source>
</evidence>
<dbReference type="EMBL" id="CM051406">
    <property type="protein sequence ID" value="KAJ4703020.1"/>
    <property type="molecule type" value="Genomic_DNA"/>
</dbReference>
<sequence length="291" mass="32460">MIYKTFSLFLLQFLFLYAFSSASNNSRKPSPLEFFKKFQGSQKGDKVKGIHELKKHLQKLGYINHSNNGDYFDENLESAIKAYQINFNLNATGTLDLKTVSTMAKPRCGVPDIINGTTRMRISSDVFHTHYAFYPGNAKWPRVESLTYSFAPGTREDAKKPFLNALLTWSFLTPFAFVYLEDFAAANIKISFERGDHGDGTPFEGVGGAFAHAKLPTEGVLHFDADEPWVVGAVPEGVDIETVALHELGHIFGLQHSSVEQAAMYPFVALESTKRVLDQDDILGIKTLYAS</sequence>
<accession>A0ACC1WYJ2</accession>
<proteinExistence type="predicted"/>